<organism evidence="1 2">
    <name type="scientific">Psychrosphaera algicola</name>
    <dbReference type="NCBI Taxonomy" id="3023714"/>
    <lineage>
        <taxon>Bacteria</taxon>
        <taxon>Pseudomonadati</taxon>
        <taxon>Pseudomonadota</taxon>
        <taxon>Gammaproteobacteria</taxon>
        <taxon>Alteromonadales</taxon>
        <taxon>Pseudoalteromonadaceae</taxon>
        <taxon>Psychrosphaera</taxon>
    </lineage>
</organism>
<name>A0ABT5FBH7_9GAMM</name>
<dbReference type="RefSeq" id="WP_272180453.1">
    <property type="nucleotide sequence ID" value="NZ_JAQOMS010000002.1"/>
</dbReference>
<reference evidence="1 2" key="1">
    <citation type="submission" date="2023-01" db="EMBL/GenBank/DDBJ databases">
        <title>Psychrosphaera sp. nov., isolated from marine algae.</title>
        <authorList>
            <person name="Bayburt H."/>
            <person name="Choi B.J."/>
            <person name="Kim J.M."/>
            <person name="Choi D.G."/>
            <person name="Jeon C.O."/>
        </authorList>
    </citation>
    <scope>NUCLEOTIDE SEQUENCE [LARGE SCALE GENOMIC DNA]</scope>
    <source>
        <strain evidence="1 2">G1-22</strain>
    </source>
</reference>
<comment type="caution">
    <text evidence="1">The sequence shown here is derived from an EMBL/GenBank/DDBJ whole genome shotgun (WGS) entry which is preliminary data.</text>
</comment>
<dbReference type="PANTHER" id="PTHR43737">
    <property type="entry name" value="BLL7424 PROTEIN"/>
    <property type="match status" value="1"/>
</dbReference>
<dbReference type="InterPro" id="IPR010869">
    <property type="entry name" value="DUF1501"/>
</dbReference>
<accession>A0ABT5FBH7</accession>
<dbReference type="Pfam" id="PF07394">
    <property type="entry name" value="DUF1501"/>
    <property type="match status" value="1"/>
</dbReference>
<keyword evidence="2" id="KW-1185">Reference proteome</keyword>
<protein>
    <submittedName>
        <fullName evidence="1">DUF1501 domain-containing protein</fullName>
    </submittedName>
</protein>
<dbReference type="Proteomes" id="UP001528411">
    <property type="component" value="Unassembled WGS sequence"/>
</dbReference>
<proteinExistence type="predicted"/>
<dbReference type="PANTHER" id="PTHR43737:SF1">
    <property type="entry name" value="DUF1501 DOMAIN-CONTAINING PROTEIN"/>
    <property type="match status" value="1"/>
</dbReference>
<dbReference type="EMBL" id="JAQOMS010000002">
    <property type="protein sequence ID" value="MDC2888903.1"/>
    <property type="molecule type" value="Genomic_DNA"/>
</dbReference>
<evidence type="ECO:0000313" key="2">
    <source>
        <dbReference type="Proteomes" id="UP001528411"/>
    </source>
</evidence>
<sequence>MGATTFGATAGQMKLLNTFAQQQRFDDYKALICVFLYGGNDSYNMLVPTESSDYGRYSVVRQNLAVPQESLISLNTTSSLPYSLGVPDYMTPIADLFHNQQLAWINNVGPLEARVNKSEIKAKTASLPPQLFSHNDQQKLWERADNNLTGLSGWAGRIADLLSDVNPASPIPLNISLAGNNVLQTGETKPSYGITADGADMFGGLDPRHNWNDKRIAVFDQLIAMDKHKIGGAYRDIVNRARSNALVINQGLESIPRLTSTFNDNRFEDELHMVTKMISARETLSMQRQVFFVGLGGWDTHDRQNDAHPELLAQLSNGLNSLNKALVELGVNDNVTTFTMSEFGRTLTSNGDGTDHGWGGHQMVMGGAVNGGQLYGQMPSLELNSEDDYGDGRIIPTTASEQYSATLAKWFGLSDAEIAMVFPHLSRFDLADLGFMG</sequence>
<evidence type="ECO:0000313" key="1">
    <source>
        <dbReference type="EMBL" id="MDC2888903.1"/>
    </source>
</evidence>
<gene>
    <name evidence="1" type="ORF">PN838_09115</name>
</gene>